<sequence>MCLHLAGATSCNIVPQLAVRIASCDTAKASLGMHDELRGGGQPNSLAIETSIPRHHGSRRPLCASMRPLPACCGDTHKPNAAVRTCPRDGPPVKHAANGRMCLSKELLLCYVTMGKVGEDLQLNETQRRTTVSTRQLEGVIRLLEVHAWMQFSVFVKLDNMKEAYRLVREVLNTSMRDPTTGEMVLRR</sequence>
<accession>S8E1U3</accession>
<dbReference type="OrthoDB" id="10251574at2759"/>
<dbReference type="AlphaFoldDB" id="S8E1U3"/>
<dbReference type="InParanoid" id="S8E1U3"/>
<evidence type="ECO:0000313" key="3">
    <source>
        <dbReference type="Proteomes" id="UP000015241"/>
    </source>
</evidence>
<evidence type="ECO:0000313" key="2">
    <source>
        <dbReference type="EMBL" id="EPS98692.1"/>
    </source>
</evidence>
<keyword evidence="3" id="KW-1185">Reference proteome</keyword>
<gene>
    <name evidence="2" type="ORF">FOMPIDRAFT_1024549</name>
</gene>
<proteinExistence type="predicted"/>
<dbReference type="InterPro" id="IPR027417">
    <property type="entry name" value="P-loop_NTPase"/>
</dbReference>
<dbReference type="InterPro" id="IPR041562">
    <property type="entry name" value="MCM_lid"/>
</dbReference>
<dbReference type="eggNOG" id="KOG0478">
    <property type="taxonomic scope" value="Eukaryota"/>
</dbReference>
<dbReference type="HOGENOM" id="CLU_1441083_0_0_1"/>
<evidence type="ECO:0000259" key="1">
    <source>
        <dbReference type="Pfam" id="PF17855"/>
    </source>
</evidence>
<feature type="domain" description="MCM AAA-lid" evidence="1">
    <location>
        <begin position="105"/>
        <end position="171"/>
    </location>
</feature>
<dbReference type="Proteomes" id="UP000015241">
    <property type="component" value="Unassembled WGS sequence"/>
</dbReference>
<protein>
    <recommendedName>
        <fullName evidence="1">MCM AAA-lid domain-containing protein</fullName>
    </recommendedName>
</protein>
<dbReference type="STRING" id="743788.S8E1U3"/>
<dbReference type="Gene3D" id="3.40.50.300">
    <property type="entry name" value="P-loop containing nucleotide triphosphate hydrolases"/>
    <property type="match status" value="1"/>
</dbReference>
<dbReference type="Pfam" id="PF17855">
    <property type="entry name" value="MCM_lid"/>
    <property type="match status" value="1"/>
</dbReference>
<reference evidence="2 3" key="1">
    <citation type="journal article" date="2012" name="Science">
        <title>The Paleozoic origin of enzymatic lignin decomposition reconstructed from 31 fungal genomes.</title>
        <authorList>
            <person name="Floudas D."/>
            <person name="Binder M."/>
            <person name="Riley R."/>
            <person name="Barry K."/>
            <person name="Blanchette R.A."/>
            <person name="Henrissat B."/>
            <person name="Martinez A.T."/>
            <person name="Otillar R."/>
            <person name="Spatafora J.W."/>
            <person name="Yadav J.S."/>
            <person name="Aerts A."/>
            <person name="Benoit I."/>
            <person name="Boyd A."/>
            <person name="Carlson A."/>
            <person name="Copeland A."/>
            <person name="Coutinho P.M."/>
            <person name="de Vries R.P."/>
            <person name="Ferreira P."/>
            <person name="Findley K."/>
            <person name="Foster B."/>
            <person name="Gaskell J."/>
            <person name="Glotzer D."/>
            <person name="Gorecki P."/>
            <person name="Heitman J."/>
            <person name="Hesse C."/>
            <person name="Hori C."/>
            <person name="Igarashi K."/>
            <person name="Jurgens J.A."/>
            <person name="Kallen N."/>
            <person name="Kersten P."/>
            <person name="Kohler A."/>
            <person name="Kuees U."/>
            <person name="Kumar T.K.A."/>
            <person name="Kuo A."/>
            <person name="LaButti K."/>
            <person name="Larrondo L.F."/>
            <person name="Lindquist E."/>
            <person name="Ling A."/>
            <person name="Lombard V."/>
            <person name="Lucas S."/>
            <person name="Lundell T."/>
            <person name="Martin R."/>
            <person name="McLaughlin D.J."/>
            <person name="Morgenstern I."/>
            <person name="Morin E."/>
            <person name="Murat C."/>
            <person name="Nagy L.G."/>
            <person name="Nolan M."/>
            <person name="Ohm R.A."/>
            <person name="Patyshakuliyeva A."/>
            <person name="Rokas A."/>
            <person name="Ruiz-Duenas F.J."/>
            <person name="Sabat G."/>
            <person name="Salamov A."/>
            <person name="Samejima M."/>
            <person name="Schmutz J."/>
            <person name="Slot J.C."/>
            <person name="St John F."/>
            <person name="Stenlid J."/>
            <person name="Sun H."/>
            <person name="Sun S."/>
            <person name="Syed K."/>
            <person name="Tsang A."/>
            <person name="Wiebenga A."/>
            <person name="Young D."/>
            <person name="Pisabarro A."/>
            <person name="Eastwood D.C."/>
            <person name="Martin F."/>
            <person name="Cullen D."/>
            <person name="Grigoriev I.V."/>
            <person name="Hibbett D.S."/>
        </authorList>
    </citation>
    <scope>NUCLEOTIDE SEQUENCE</scope>
    <source>
        <strain evidence="3">FP-58527</strain>
    </source>
</reference>
<dbReference type="EMBL" id="KE504163">
    <property type="protein sequence ID" value="EPS98692.1"/>
    <property type="molecule type" value="Genomic_DNA"/>
</dbReference>
<organism evidence="2 3">
    <name type="scientific">Fomitopsis schrenkii</name>
    <name type="common">Brown rot fungus</name>
    <dbReference type="NCBI Taxonomy" id="2126942"/>
    <lineage>
        <taxon>Eukaryota</taxon>
        <taxon>Fungi</taxon>
        <taxon>Dikarya</taxon>
        <taxon>Basidiomycota</taxon>
        <taxon>Agaricomycotina</taxon>
        <taxon>Agaricomycetes</taxon>
        <taxon>Polyporales</taxon>
        <taxon>Fomitopsis</taxon>
    </lineage>
</organism>
<name>S8E1U3_FOMSC</name>